<organism evidence="1 2">
    <name type="scientific">Streptomyces olivaceiscleroticus</name>
    <dbReference type="NCBI Taxonomy" id="68245"/>
    <lineage>
        <taxon>Bacteria</taxon>
        <taxon>Bacillati</taxon>
        <taxon>Actinomycetota</taxon>
        <taxon>Actinomycetes</taxon>
        <taxon>Kitasatosporales</taxon>
        <taxon>Streptomycetaceae</taxon>
        <taxon>Streptomyces</taxon>
    </lineage>
</organism>
<comment type="caution">
    <text evidence="1">The sequence shown here is derived from an EMBL/GenBank/DDBJ whole genome shotgun (WGS) entry which is preliminary data.</text>
</comment>
<name>A0ABP3JV55_9ACTN</name>
<dbReference type="Proteomes" id="UP001500909">
    <property type="component" value="Unassembled WGS sequence"/>
</dbReference>
<evidence type="ECO:0000313" key="1">
    <source>
        <dbReference type="EMBL" id="GAA0463840.1"/>
    </source>
</evidence>
<gene>
    <name evidence="1" type="ORF">GCM10010361_29690</name>
</gene>
<evidence type="ECO:0000313" key="2">
    <source>
        <dbReference type="Proteomes" id="UP001500909"/>
    </source>
</evidence>
<proteinExistence type="predicted"/>
<keyword evidence="2" id="KW-1185">Reference proteome</keyword>
<protein>
    <submittedName>
        <fullName evidence="1">Uncharacterized protein</fullName>
    </submittedName>
</protein>
<accession>A0ABP3JV55</accession>
<sequence length="128" mass="13528">MTALAEPCAQVGRIVSALVAGQGKRVTHIELQAASEGDEALSRGLVDGTLGISEYGGHAVGGPPVAGLRRDAEVGGESCLIRARPAEQYESCRRQRGCQTSQVGDIQSVDVVDNDHNRCARQMTVDRL</sequence>
<reference evidence="2" key="1">
    <citation type="journal article" date="2019" name="Int. J. Syst. Evol. Microbiol.">
        <title>The Global Catalogue of Microorganisms (GCM) 10K type strain sequencing project: providing services to taxonomists for standard genome sequencing and annotation.</title>
        <authorList>
            <consortium name="The Broad Institute Genomics Platform"/>
            <consortium name="The Broad Institute Genome Sequencing Center for Infectious Disease"/>
            <person name="Wu L."/>
            <person name="Ma J."/>
        </authorList>
    </citation>
    <scope>NUCLEOTIDE SEQUENCE [LARGE SCALE GENOMIC DNA]</scope>
    <source>
        <strain evidence="2">JCM 4805</strain>
    </source>
</reference>
<dbReference type="EMBL" id="BAAABY010000023">
    <property type="protein sequence ID" value="GAA0463840.1"/>
    <property type="molecule type" value="Genomic_DNA"/>
</dbReference>